<keyword evidence="3 5" id="KW-1133">Transmembrane helix</keyword>
<accession>A0ABY6BHM3</accession>
<dbReference type="Pfam" id="PF05569">
    <property type="entry name" value="Peptidase_M56"/>
    <property type="match status" value="1"/>
</dbReference>
<protein>
    <recommendedName>
        <fullName evidence="5">Protein TonB</fullName>
    </recommendedName>
</protein>
<evidence type="ECO:0000256" key="5">
    <source>
        <dbReference type="RuleBase" id="RU362123"/>
    </source>
</evidence>
<keyword evidence="8" id="KW-1185">Reference proteome</keyword>
<dbReference type="InterPro" id="IPR006260">
    <property type="entry name" value="TonB/TolA_C"/>
</dbReference>
<evidence type="ECO:0000256" key="2">
    <source>
        <dbReference type="ARBA" id="ARBA00022692"/>
    </source>
</evidence>
<organism evidence="7 8">
    <name type="scientific">Tahibacter amnicola</name>
    <dbReference type="NCBI Taxonomy" id="2976241"/>
    <lineage>
        <taxon>Bacteria</taxon>
        <taxon>Pseudomonadati</taxon>
        <taxon>Pseudomonadota</taxon>
        <taxon>Gammaproteobacteria</taxon>
        <taxon>Lysobacterales</taxon>
        <taxon>Rhodanobacteraceae</taxon>
        <taxon>Tahibacter</taxon>
    </lineage>
</organism>
<name>A0ABY6BHM3_9GAMM</name>
<reference evidence="7" key="1">
    <citation type="submission" date="2022-09" db="EMBL/GenBank/DDBJ databases">
        <title>Tahibacter sp. nov., isolated from a fresh water.</title>
        <authorList>
            <person name="Baek J.H."/>
            <person name="Lee J.K."/>
            <person name="Kim J.M."/>
            <person name="Jeon C.O."/>
        </authorList>
    </citation>
    <scope>NUCLEOTIDE SEQUENCE</scope>
    <source>
        <strain evidence="7">W38</strain>
    </source>
</reference>
<keyword evidence="5" id="KW-0653">Protein transport</keyword>
<evidence type="ECO:0000313" key="8">
    <source>
        <dbReference type="Proteomes" id="UP001064632"/>
    </source>
</evidence>
<comment type="similarity">
    <text evidence="5">Belongs to the TonB family.</text>
</comment>
<dbReference type="Gene3D" id="3.30.2420.10">
    <property type="entry name" value="TonB"/>
    <property type="match status" value="1"/>
</dbReference>
<dbReference type="InterPro" id="IPR008756">
    <property type="entry name" value="Peptidase_M56"/>
</dbReference>
<dbReference type="RefSeq" id="WP_261696230.1">
    <property type="nucleotide sequence ID" value="NZ_CP104694.1"/>
</dbReference>
<keyword evidence="5" id="KW-0735">Signal-anchor</keyword>
<dbReference type="InterPro" id="IPR003538">
    <property type="entry name" value="TonB"/>
</dbReference>
<comment type="caution">
    <text evidence="5">Lacks conserved residue(s) required for the propagation of feature annotation.</text>
</comment>
<feature type="transmembrane region" description="Helical" evidence="5">
    <location>
        <begin position="48"/>
        <end position="69"/>
    </location>
</feature>
<dbReference type="PANTHER" id="PTHR34978:SF3">
    <property type="entry name" value="SLR0241 PROTEIN"/>
    <property type="match status" value="1"/>
</dbReference>
<feature type="transmembrane region" description="Helical" evidence="5">
    <location>
        <begin position="12"/>
        <end position="36"/>
    </location>
</feature>
<sequence length="575" mass="62148">MESWLGMVDPSIRVLGLVLLHFLWQGALVGIAFGALRPWLRPGHQRYAWGLGAFATLTALPLITAWYLVQSPPVESAATLVAAGTTVVSAAAAEPGFWSNWQELLPWLVALWGAGVVMLTGRALMHWHSLKRLIRQASPLAEWDGRLRELCRRFGVSSGIRLLHSAAVQTPTLVGWFKPVILLPAAVALGFPAQQIELILAHELGHLRRWDHVVNLFQVVVETVLFYHPVVHWISRDLRHQREVCCDELVLRISRASPRTYVETLADLEQLRLASPGELALTATGGVLLQRVQLIARVPPTTLDTRVMARLAPALLGTLAVLVIAAAQRVEWARTSLADVLTPWQLRSLLSNPADAPARAPIAVDNLRFERAAVVVPPLTAPAVELPVADAAATESAAAVEMPRLALDRPAITASAARLPAVGNLAMAARPAVAVTEPVVETAQPLPTQYIPPAYPETALMRGVEGQVELTYYVDAAGIARDIRVERADPPGVFERAAVSALSKWRFQTGTDATASSRFARTFVFSLGNSGGGARAPATDESRSGGQDCHIVTGTRICRRYEDGESTVTTVPLNG</sequence>
<dbReference type="NCBIfam" id="TIGR01352">
    <property type="entry name" value="tonB_Cterm"/>
    <property type="match status" value="1"/>
</dbReference>
<dbReference type="Pfam" id="PF03544">
    <property type="entry name" value="TonB_C"/>
    <property type="match status" value="1"/>
</dbReference>
<comment type="subcellular location">
    <subcellularLocation>
        <location evidence="5">Cell inner membrane</location>
        <topology evidence="5">Single-pass membrane protein</topology>
        <orientation evidence="5">Periplasmic side</orientation>
    </subcellularLocation>
    <subcellularLocation>
        <location evidence="1">Membrane</location>
        <topology evidence="1">Single-pass membrane protein</topology>
    </subcellularLocation>
</comment>
<keyword evidence="5" id="KW-0813">Transport</keyword>
<evidence type="ECO:0000256" key="3">
    <source>
        <dbReference type="ARBA" id="ARBA00022989"/>
    </source>
</evidence>
<keyword evidence="5" id="KW-0997">Cell inner membrane</keyword>
<proteinExistence type="inferred from homology"/>
<dbReference type="EMBL" id="CP104694">
    <property type="protein sequence ID" value="UXI69272.1"/>
    <property type="molecule type" value="Genomic_DNA"/>
</dbReference>
<dbReference type="SUPFAM" id="SSF74653">
    <property type="entry name" value="TolA/TonB C-terminal domain"/>
    <property type="match status" value="1"/>
</dbReference>
<keyword evidence="5" id="KW-1003">Cell membrane</keyword>
<evidence type="ECO:0000256" key="4">
    <source>
        <dbReference type="ARBA" id="ARBA00023136"/>
    </source>
</evidence>
<keyword evidence="2 5" id="KW-0812">Transmembrane</keyword>
<dbReference type="CDD" id="cd07341">
    <property type="entry name" value="M56_BlaR1_MecR1_like"/>
    <property type="match status" value="1"/>
</dbReference>
<comment type="function">
    <text evidence="5">Interacts with outer membrane receptor proteins that carry out high-affinity binding and energy dependent uptake into the periplasmic space of specific substrates. It could act to transduce energy from the cytoplasmic membrane to specific energy-requiring processes in the outer membrane, resulting in the release into the periplasm of ligands bound by these outer membrane proteins.</text>
</comment>
<evidence type="ECO:0000313" key="7">
    <source>
        <dbReference type="EMBL" id="UXI69272.1"/>
    </source>
</evidence>
<dbReference type="InterPro" id="IPR052173">
    <property type="entry name" value="Beta-lactam_resp_regulator"/>
</dbReference>
<dbReference type="Proteomes" id="UP001064632">
    <property type="component" value="Chromosome"/>
</dbReference>
<feature type="domain" description="TonB C-terminal" evidence="6">
    <location>
        <begin position="440"/>
        <end position="534"/>
    </location>
</feature>
<evidence type="ECO:0000259" key="6">
    <source>
        <dbReference type="PROSITE" id="PS52015"/>
    </source>
</evidence>
<dbReference type="PROSITE" id="PS52015">
    <property type="entry name" value="TONB_CTD"/>
    <property type="match status" value="1"/>
</dbReference>
<gene>
    <name evidence="7" type="ORF">N4264_06380</name>
</gene>
<dbReference type="InterPro" id="IPR037682">
    <property type="entry name" value="TonB_C"/>
</dbReference>
<feature type="transmembrane region" description="Helical" evidence="5">
    <location>
        <begin position="104"/>
        <end position="125"/>
    </location>
</feature>
<keyword evidence="4 5" id="KW-0472">Membrane</keyword>
<dbReference type="PANTHER" id="PTHR34978">
    <property type="entry name" value="POSSIBLE SENSOR-TRANSDUCER PROTEIN BLAR"/>
    <property type="match status" value="1"/>
</dbReference>
<evidence type="ECO:0000256" key="1">
    <source>
        <dbReference type="ARBA" id="ARBA00004167"/>
    </source>
</evidence>
<dbReference type="PRINTS" id="PR01374">
    <property type="entry name" value="TONBPROTEIN"/>
</dbReference>